<feature type="region of interest" description="Disordered" evidence="1">
    <location>
        <begin position="130"/>
        <end position="163"/>
    </location>
</feature>
<gene>
    <name evidence="2" type="primary">RvY_03657</name>
    <name evidence="2" type="synonym">RvY_03657.2</name>
    <name evidence="2" type="ORF">RvY_03657-2</name>
</gene>
<keyword evidence="3" id="KW-1185">Reference proteome</keyword>
<evidence type="ECO:0000313" key="3">
    <source>
        <dbReference type="Proteomes" id="UP000186922"/>
    </source>
</evidence>
<name>A0A1D1UZ07_RAMVA</name>
<dbReference type="EMBL" id="BDGG01000002">
    <property type="protein sequence ID" value="GAU91398.1"/>
    <property type="molecule type" value="Genomic_DNA"/>
</dbReference>
<organism evidence="2 3">
    <name type="scientific">Ramazzottius varieornatus</name>
    <name type="common">Water bear</name>
    <name type="synonym">Tardigrade</name>
    <dbReference type="NCBI Taxonomy" id="947166"/>
    <lineage>
        <taxon>Eukaryota</taxon>
        <taxon>Metazoa</taxon>
        <taxon>Ecdysozoa</taxon>
        <taxon>Tardigrada</taxon>
        <taxon>Eutardigrada</taxon>
        <taxon>Parachela</taxon>
        <taxon>Hypsibioidea</taxon>
        <taxon>Ramazzottiidae</taxon>
        <taxon>Ramazzottius</taxon>
    </lineage>
</organism>
<accession>A0A1D1UZ07</accession>
<dbReference type="Proteomes" id="UP000186922">
    <property type="component" value="Unassembled WGS sequence"/>
</dbReference>
<proteinExistence type="predicted"/>
<comment type="caution">
    <text evidence="2">The sequence shown here is derived from an EMBL/GenBank/DDBJ whole genome shotgun (WGS) entry which is preliminary data.</text>
</comment>
<sequence>MGITGHAFGIEQSTYIVWEVFLSWFDALISMKNVEHKITFLVHSQALKKLQTGSEENPHYFSNLILSRHLHHEFHGPERQTVCSGECDHAKPGKLKHPLRVSSRFLDFQSLLHGVHRSCWYAGQLRSSSSFPQTTHTSDPPRHVPDQPAHRQHRDVLRSRTTQRSPPLLLRLDAWVPRLRSPSIPWLDNSGRDHLLALSHRCQPSLGRRLSHILPDAVHRQGSHRNLRHILDGHQRLFHPNSNNHYLCNQP</sequence>
<evidence type="ECO:0000313" key="2">
    <source>
        <dbReference type="EMBL" id="GAU91398.1"/>
    </source>
</evidence>
<evidence type="ECO:0000256" key="1">
    <source>
        <dbReference type="SAM" id="MobiDB-lite"/>
    </source>
</evidence>
<feature type="compositionally biased region" description="Basic and acidic residues" evidence="1">
    <location>
        <begin position="139"/>
        <end position="158"/>
    </location>
</feature>
<dbReference type="AlphaFoldDB" id="A0A1D1UZ07"/>
<reference evidence="2 3" key="1">
    <citation type="journal article" date="2016" name="Nat. Commun.">
        <title>Extremotolerant tardigrade genome and improved radiotolerance of human cultured cells by tardigrade-unique protein.</title>
        <authorList>
            <person name="Hashimoto T."/>
            <person name="Horikawa D.D."/>
            <person name="Saito Y."/>
            <person name="Kuwahara H."/>
            <person name="Kozuka-Hata H."/>
            <person name="Shin-I T."/>
            <person name="Minakuchi Y."/>
            <person name="Ohishi K."/>
            <person name="Motoyama A."/>
            <person name="Aizu T."/>
            <person name="Enomoto A."/>
            <person name="Kondo K."/>
            <person name="Tanaka S."/>
            <person name="Hara Y."/>
            <person name="Koshikawa S."/>
            <person name="Sagara H."/>
            <person name="Miura T."/>
            <person name="Yokobori S."/>
            <person name="Miyagawa K."/>
            <person name="Suzuki Y."/>
            <person name="Kubo T."/>
            <person name="Oyama M."/>
            <person name="Kohara Y."/>
            <person name="Fujiyama A."/>
            <person name="Arakawa K."/>
            <person name="Katayama T."/>
            <person name="Toyoda A."/>
            <person name="Kunieda T."/>
        </authorList>
    </citation>
    <scope>NUCLEOTIDE SEQUENCE [LARGE SCALE GENOMIC DNA]</scope>
    <source>
        <strain evidence="2 3">YOKOZUNA-1</strain>
    </source>
</reference>
<protein>
    <submittedName>
        <fullName evidence="2">Uncharacterized protein</fullName>
    </submittedName>
</protein>